<sequence>MMPPTETPPQDGTDGRPQRPSDGDDVATPTAETGSPPTDESGASADAESAGGPAVSRRGALRGLGTAALAGGALGGAASSASAQSSGDEVDSWLGDTSNYDGVVDQTGQSSVTVGVGVEANGGAFGFGPAAVRISPDTIVTWEWTGEGSTHNVVDTEGAFESELTDTAGHTFERTFSEPGTYTYSCTPHETLGMKGAVVVASGSDGGGSGGGDSGSEQLAAPFGDPGARNLGGYLLAGVFGLALASPGLFGAFLWLTGTEDADTARQS</sequence>
<keyword evidence="12" id="KW-1185">Reference proteome</keyword>
<dbReference type="InterPro" id="IPR000923">
    <property type="entry name" value="BlueCu_1"/>
</dbReference>
<keyword evidence="2" id="KW-0813">Transport</keyword>
<reference evidence="12" key="1">
    <citation type="submission" date="2016-10" db="EMBL/GenBank/DDBJ databases">
        <authorList>
            <person name="Varghese N."/>
            <person name="Submissions S."/>
        </authorList>
    </citation>
    <scope>NUCLEOTIDE SEQUENCE [LARGE SCALE GENOMIC DNA]</scope>
    <source>
        <strain evidence="12">CGMCC 1.10118</strain>
    </source>
</reference>
<keyword evidence="9" id="KW-0472">Membrane</keyword>
<evidence type="ECO:0000256" key="4">
    <source>
        <dbReference type="ARBA" id="ARBA00022764"/>
    </source>
</evidence>
<feature type="binding site" evidence="7">
    <location>
        <position position="151"/>
    </location>
    <ligand>
        <name>Cu cation</name>
        <dbReference type="ChEBI" id="CHEBI:23378"/>
    </ligand>
</feature>
<evidence type="ECO:0000256" key="8">
    <source>
        <dbReference type="SAM" id="MobiDB-lite"/>
    </source>
</evidence>
<name>A0A1H3FN22_9EURY</name>
<keyword evidence="3 7" id="KW-0479">Metal-binding</keyword>
<evidence type="ECO:0000256" key="5">
    <source>
        <dbReference type="ARBA" id="ARBA00022982"/>
    </source>
</evidence>
<dbReference type="InterPro" id="IPR017533">
    <property type="entry name" value="Halocyanin"/>
</dbReference>
<dbReference type="EMBL" id="FNPB01000004">
    <property type="protein sequence ID" value="SDX91798.1"/>
    <property type="molecule type" value="Genomic_DNA"/>
</dbReference>
<dbReference type="InterPro" id="IPR008972">
    <property type="entry name" value="Cupredoxin"/>
</dbReference>
<dbReference type="PRINTS" id="PR00155">
    <property type="entry name" value="AMICYANIN"/>
</dbReference>
<dbReference type="Proteomes" id="UP000199170">
    <property type="component" value="Unassembled WGS sequence"/>
</dbReference>
<dbReference type="OrthoDB" id="11088at2157"/>
<dbReference type="GO" id="GO:0042597">
    <property type="term" value="C:periplasmic space"/>
    <property type="evidence" value="ECO:0007669"/>
    <property type="project" value="UniProtKB-SubCell"/>
</dbReference>
<feature type="compositionally biased region" description="Low complexity" evidence="8">
    <location>
        <begin position="77"/>
        <end position="87"/>
    </location>
</feature>
<feature type="binding site" evidence="7">
    <location>
        <position position="186"/>
    </location>
    <ligand>
        <name>Cu cation</name>
        <dbReference type="ChEBI" id="CHEBI:23378"/>
    </ligand>
</feature>
<evidence type="ECO:0000256" key="1">
    <source>
        <dbReference type="ARBA" id="ARBA00004418"/>
    </source>
</evidence>
<evidence type="ECO:0000256" key="6">
    <source>
        <dbReference type="ARBA" id="ARBA00023008"/>
    </source>
</evidence>
<proteinExistence type="predicted"/>
<feature type="domain" description="Blue (type 1) copper" evidence="10">
    <location>
        <begin position="117"/>
        <end position="200"/>
    </location>
</feature>
<gene>
    <name evidence="11" type="ORF">SAMN04487946_10435</name>
</gene>
<dbReference type="Gene3D" id="2.60.40.420">
    <property type="entry name" value="Cupredoxins - blue copper proteins"/>
    <property type="match status" value="1"/>
</dbReference>
<dbReference type="SUPFAM" id="SSF49503">
    <property type="entry name" value="Cupredoxins"/>
    <property type="match status" value="1"/>
</dbReference>
<comment type="subcellular location">
    <subcellularLocation>
        <location evidence="1">Periplasm</location>
    </subcellularLocation>
</comment>
<evidence type="ECO:0000259" key="10">
    <source>
        <dbReference type="Pfam" id="PF00127"/>
    </source>
</evidence>
<dbReference type="Pfam" id="PF00127">
    <property type="entry name" value="Copper-bind"/>
    <property type="match status" value="1"/>
</dbReference>
<dbReference type="NCBIfam" id="TIGR03102">
    <property type="entry name" value="halo_cynanin"/>
    <property type="match status" value="1"/>
</dbReference>
<comment type="cofactor">
    <cofactor evidence="7">
        <name>Cu cation</name>
        <dbReference type="ChEBI" id="CHEBI:23378"/>
    </cofactor>
    <text evidence="7">Binds 1 copper ion per subunit.</text>
</comment>
<protein>
    <submittedName>
        <fullName evidence="11">Halocyanin domain-containing protein</fullName>
    </submittedName>
</protein>
<feature type="binding site" evidence="7">
    <location>
        <position position="189"/>
    </location>
    <ligand>
        <name>Cu cation</name>
        <dbReference type="ChEBI" id="CHEBI:23378"/>
    </ligand>
</feature>
<evidence type="ECO:0000313" key="12">
    <source>
        <dbReference type="Proteomes" id="UP000199170"/>
    </source>
</evidence>
<keyword evidence="9" id="KW-1133">Transmembrane helix</keyword>
<evidence type="ECO:0000256" key="2">
    <source>
        <dbReference type="ARBA" id="ARBA00022448"/>
    </source>
</evidence>
<dbReference type="STRING" id="660517.SAMN04487946_10435"/>
<accession>A0A1H3FN22</accession>
<dbReference type="AlphaFoldDB" id="A0A1H3FN22"/>
<evidence type="ECO:0000256" key="9">
    <source>
        <dbReference type="SAM" id="Phobius"/>
    </source>
</evidence>
<feature type="transmembrane region" description="Helical" evidence="9">
    <location>
        <begin position="231"/>
        <end position="256"/>
    </location>
</feature>
<evidence type="ECO:0000256" key="7">
    <source>
        <dbReference type="PIRSR" id="PIRSR602386-1"/>
    </source>
</evidence>
<dbReference type="CDD" id="cd04220">
    <property type="entry name" value="Halocyanin"/>
    <property type="match status" value="1"/>
</dbReference>
<dbReference type="GO" id="GO:0009055">
    <property type="term" value="F:electron transfer activity"/>
    <property type="evidence" value="ECO:0007669"/>
    <property type="project" value="InterPro"/>
</dbReference>
<feature type="compositionally biased region" description="Basic and acidic residues" evidence="8">
    <location>
        <begin position="13"/>
        <end position="22"/>
    </location>
</feature>
<feature type="binding site" evidence="7">
    <location>
        <position position="194"/>
    </location>
    <ligand>
        <name>Cu cation</name>
        <dbReference type="ChEBI" id="CHEBI:23378"/>
    </ligand>
</feature>
<dbReference type="PROSITE" id="PS51318">
    <property type="entry name" value="TAT"/>
    <property type="match status" value="1"/>
</dbReference>
<dbReference type="GO" id="GO:0005507">
    <property type="term" value="F:copper ion binding"/>
    <property type="evidence" value="ECO:0007669"/>
    <property type="project" value="InterPro"/>
</dbReference>
<evidence type="ECO:0000256" key="3">
    <source>
        <dbReference type="ARBA" id="ARBA00022723"/>
    </source>
</evidence>
<dbReference type="InterPro" id="IPR002386">
    <property type="entry name" value="Amicyanin/Pseudoazurin"/>
</dbReference>
<feature type="region of interest" description="Disordered" evidence="8">
    <location>
        <begin position="1"/>
        <end position="58"/>
    </location>
</feature>
<feature type="compositionally biased region" description="Low complexity" evidence="8">
    <location>
        <begin position="39"/>
        <end position="58"/>
    </location>
</feature>
<dbReference type="RefSeq" id="WP_089766623.1">
    <property type="nucleotide sequence ID" value="NZ_FNPB01000004.1"/>
</dbReference>
<keyword evidence="4" id="KW-0574">Periplasm</keyword>
<dbReference type="InterPro" id="IPR006311">
    <property type="entry name" value="TAT_signal"/>
</dbReference>
<feature type="region of interest" description="Disordered" evidence="8">
    <location>
        <begin position="77"/>
        <end position="105"/>
    </location>
</feature>
<keyword evidence="9" id="KW-0812">Transmembrane</keyword>
<organism evidence="11 12">
    <name type="scientific">Halobellus clavatus</name>
    <dbReference type="NCBI Taxonomy" id="660517"/>
    <lineage>
        <taxon>Archaea</taxon>
        <taxon>Methanobacteriati</taxon>
        <taxon>Methanobacteriota</taxon>
        <taxon>Stenosarchaea group</taxon>
        <taxon>Halobacteria</taxon>
        <taxon>Halobacteriales</taxon>
        <taxon>Haloferacaceae</taxon>
        <taxon>Halobellus</taxon>
    </lineage>
</organism>
<keyword evidence="5" id="KW-0249">Electron transport</keyword>
<evidence type="ECO:0000313" key="11">
    <source>
        <dbReference type="EMBL" id="SDX91798.1"/>
    </source>
</evidence>
<keyword evidence="6 7" id="KW-0186">Copper</keyword>